<dbReference type="InterPro" id="IPR029058">
    <property type="entry name" value="AB_hydrolase_fold"/>
</dbReference>
<gene>
    <name evidence="2" type="ORF">J2W68_002640</name>
</gene>
<dbReference type="Gene3D" id="3.40.50.1820">
    <property type="entry name" value="alpha/beta hydrolase"/>
    <property type="match status" value="1"/>
</dbReference>
<sequence>MTMQPIPGWIRSATTLLLVLALAGCSLAMVDVKSIAPGEYIAIKRGDILTTGELSAATREMLRVAGLDERMCMRPQNDCLQALDAVHAVDAERRMAALTEMWVQRALSLAPGRNAPPSDGQLDAWFEVARHAYAYLFFSARTPGERAFEDRQTQVRDYYNLATQEAATALFARYAGAPGAEGEALALAGWTVRTTLDGVRLPDGVDLPEELIPASSLQFAGLRSVYRRDGFGAELVAVMQPDPVTTIVVPDASGDASPGAQRRQRPPRRDYSEMPSPAMTVLLRFAATDLAQLMSTREVALSVHDPYVDSVAQMHGQKVPLAANFTAGYGLWLARSGFATQSLRTLFGRDHGIDRPHLYMMQPYDPDRRILLMLHGLASSPEAWVNVANEVLGDEMLRQNFQIWQVYYPTNMPIALNHAQIRGTVNEALAHFDPDRSAHASQDMVVVGHSMGGVIARLMVSSSGDALWDAVMADREIAPSDLRRVQRRLSPFLRFEPMPQIERAVFIAAPHRGTDIAGTRAGRWISRLVRLPLTFLESFDDVLQTVAGSAQTPDGRTGRIPNSIDNLSASDPFVRAAAELPRAPQVKLHTIIAQRDPTVPLAQSNDGLVPYPSAHLDDAVSEKVVVSGHSVQETAPAILELRRILHEDIAAHPRD</sequence>
<keyword evidence="3" id="KW-1185">Reference proteome</keyword>
<evidence type="ECO:0000313" key="3">
    <source>
        <dbReference type="Proteomes" id="UP001256588"/>
    </source>
</evidence>
<evidence type="ECO:0000313" key="2">
    <source>
        <dbReference type="EMBL" id="MDR7193899.1"/>
    </source>
</evidence>
<dbReference type="SUPFAM" id="SSF53474">
    <property type="entry name" value="alpha/beta-Hydrolases"/>
    <property type="match status" value="1"/>
</dbReference>
<feature type="region of interest" description="Disordered" evidence="1">
    <location>
        <begin position="248"/>
        <end position="274"/>
    </location>
</feature>
<comment type="caution">
    <text evidence="2">The sequence shown here is derived from an EMBL/GenBank/DDBJ whole genome shotgun (WGS) entry which is preliminary data.</text>
</comment>
<evidence type="ECO:0000256" key="1">
    <source>
        <dbReference type="SAM" id="MobiDB-lite"/>
    </source>
</evidence>
<accession>A0ABU1XYP3</accession>
<proteinExistence type="predicted"/>
<dbReference type="Proteomes" id="UP001256588">
    <property type="component" value="Unassembled WGS sequence"/>
</dbReference>
<dbReference type="RefSeq" id="WP_310236571.1">
    <property type="nucleotide sequence ID" value="NZ_JAVDWO010000011.1"/>
</dbReference>
<organism evidence="2 3">
    <name type="scientific">Luteimonas terrae</name>
    <dbReference type="NCBI Taxonomy" id="1530191"/>
    <lineage>
        <taxon>Bacteria</taxon>
        <taxon>Pseudomonadati</taxon>
        <taxon>Pseudomonadota</taxon>
        <taxon>Gammaproteobacteria</taxon>
        <taxon>Lysobacterales</taxon>
        <taxon>Lysobacteraceae</taxon>
        <taxon>Luteimonas</taxon>
    </lineage>
</organism>
<protein>
    <submittedName>
        <fullName evidence="2">Pimeloyl-ACP methyl ester carboxylesterase</fullName>
    </submittedName>
</protein>
<reference evidence="2 3" key="1">
    <citation type="submission" date="2023-07" db="EMBL/GenBank/DDBJ databases">
        <title>Sorghum-associated microbial communities from plants grown in Nebraska, USA.</title>
        <authorList>
            <person name="Schachtman D."/>
        </authorList>
    </citation>
    <scope>NUCLEOTIDE SEQUENCE [LARGE SCALE GENOMIC DNA]</scope>
    <source>
        <strain evidence="2 3">4099</strain>
    </source>
</reference>
<name>A0ABU1XYP3_9GAMM</name>
<dbReference type="EMBL" id="JAVDWO010000011">
    <property type="protein sequence ID" value="MDR7193899.1"/>
    <property type="molecule type" value="Genomic_DNA"/>
</dbReference>